<reference evidence="6 7" key="1">
    <citation type="submission" date="2018-03" db="EMBL/GenBank/DDBJ databases">
        <title>Actinopolyspora mortivallis from Sahara, screening for active biomolecules.</title>
        <authorList>
            <person name="Selama O."/>
            <person name="Wellington E.M.H."/>
            <person name="Hacene H."/>
        </authorList>
    </citation>
    <scope>NUCLEOTIDE SEQUENCE [LARGE SCALE GENOMIC DNA]</scope>
    <source>
        <strain evidence="6 7">M5A</strain>
    </source>
</reference>
<dbReference type="EMBL" id="PVSR01000039">
    <property type="protein sequence ID" value="PRW62171.1"/>
    <property type="molecule type" value="Genomic_DNA"/>
</dbReference>
<evidence type="ECO:0000256" key="2">
    <source>
        <dbReference type="ARBA" id="ARBA00022741"/>
    </source>
</evidence>
<dbReference type="Proteomes" id="UP000239352">
    <property type="component" value="Unassembled WGS sequence"/>
</dbReference>
<dbReference type="STRING" id="1050202.GCA_000384035_00484"/>
<dbReference type="InterPro" id="IPR036291">
    <property type="entry name" value="NAD(P)-bd_dom_sf"/>
</dbReference>
<dbReference type="SUPFAM" id="SSF51735">
    <property type="entry name" value="NAD(P)-binding Rossmann-fold domains"/>
    <property type="match status" value="1"/>
</dbReference>
<dbReference type="InParanoid" id="A0A2T0GSV3"/>
<dbReference type="Pfam" id="PF13535">
    <property type="entry name" value="ATP-grasp_4"/>
    <property type="match status" value="1"/>
</dbReference>
<accession>A0A2T0GSV3</accession>
<dbReference type="PANTHER" id="PTHR43585">
    <property type="entry name" value="FUMIPYRROLE BIOSYNTHESIS PROTEIN C"/>
    <property type="match status" value="1"/>
</dbReference>
<dbReference type="GO" id="GO:0046872">
    <property type="term" value="F:metal ion binding"/>
    <property type="evidence" value="ECO:0007669"/>
    <property type="project" value="InterPro"/>
</dbReference>
<dbReference type="InterPro" id="IPR052032">
    <property type="entry name" value="ATP-dep_AA_Ligase"/>
</dbReference>
<dbReference type="Gene3D" id="3.40.50.20">
    <property type="match status" value="1"/>
</dbReference>
<keyword evidence="1" id="KW-0436">Ligase</keyword>
<dbReference type="GO" id="GO:0005524">
    <property type="term" value="F:ATP binding"/>
    <property type="evidence" value="ECO:0007669"/>
    <property type="project" value="UniProtKB-UniRule"/>
</dbReference>
<dbReference type="RefSeq" id="WP_106114885.1">
    <property type="nucleotide sequence ID" value="NZ_PVSR01000039.1"/>
</dbReference>
<name>A0A2T0GSV3_ACTMO</name>
<evidence type="ECO:0000256" key="1">
    <source>
        <dbReference type="ARBA" id="ARBA00022598"/>
    </source>
</evidence>
<dbReference type="GO" id="GO:0016874">
    <property type="term" value="F:ligase activity"/>
    <property type="evidence" value="ECO:0007669"/>
    <property type="project" value="UniProtKB-KW"/>
</dbReference>
<keyword evidence="3 4" id="KW-0067">ATP-binding</keyword>
<comment type="caution">
    <text evidence="6">The sequence shown here is derived from an EMBL/GenBank/DDBJ whole genome shotgun (WGS) entry which is preliminary data.</text>
</comment>
<evidence type="ECO:0000256" key="3">
    <source>
        <dbReference type="ARBA" id="ARBA00022840"/>
    </source>
</evidence>
<dbReference type="InterPro" id="IPR011761">
    <property type="entry name" value="ATP-grasp"/>
</dbReference>
<dbReference type="Pfam" id="PF18603">
    <property type="entry name" value="LAL_C2"/>
    <property type="match status" value="1"/>
</dbReference>
<evidence type="ECO:0000313" key="7">
    <source>
        <dbReference type="Proteomes" id="UP000239352"/>
    </source>
</evidence>
<dbReference type="PROSITE" id="PS50975">
    <property type="entry name" value="ATP_GRASP"/>
    <property type="match status" value="1"/>
</dbReference>
<sequence>MKSNGCHVVFVESNGSYGREMVRTALEQGLTVTVLAGEPERFHEQGSMGAELVRCDTRSVPAVLEAVRRLPEPGCSGVLAGYEMVLPVAATVARVLGLPGPDPVAAQDTLHKHRARALSNQLVGNPVDFWLLDTPDEVERIAGSEYPLLAKPAASGGSLGVRSVASSEELARYVAEWKNAPDERGAPLEGPVLVERLVTGGELSVELFHGVPVAVSYKELSGDTGFVESGHTVLPWTEAVERKELEPYLALLTERLGTGWGPTHVELRLDESSTPRLIEVNHRLGGDHIPLLVRLVTGFDMYTATLRAALGERVTLEIGGGGEAVIRYLMAEHEGTFREVRGLESVRAMPGVHDVVISREEGARVRPPVDSGDRVGHLIAHSAEGLGAVRTARRAMEKLLLLVERETEKSR</sequence>
<keyword evidence="2 4" id="KW-0547">Nucleotide-binding</keyword>
<dbReference type="AlphaFoldDB" id="A0A2T0GSV3"/>
<dbReference type="SUPFAM" id="SSF56059">
    <property type="entry name" value="Glutathione synthetase ATP-binding domain-like"/>
    <property type="match status" value="1"/>
</dbReference>
<keyword evidence="7" id="KW-1185">Reference proteome</keyword>
<feature type="domain" description="ATP-grasp" evidence="5">
    <location>
        <begin position="116"/>
        <end position="310"/>
    </location>
</feature>
<proteinExistence type="predicted"/>
<gene>
    <name evidence="6" type="ORF">CEP50_16700</name>
</gene>
<organism evidence="6 7">
    <name type="scientific">Actinopolyspora mortivallis</name>
    <dbReference type="NCBI Taxonomy" id="33906"/>
    <lineage>
        <taxon>Bacteria</taxon>
        <taxon>Bacillati</taxon>
        <taxon>Actinomycetota</taxon>
        <taxon>Actinomycetes</taxon>
        <taxon>Actinopolysporales</taxon>
        <taxon>Actinopolysporaceae</taxon>
        <taxon>Actinopolyspora</taxon>
    </lineage>
</organism>
<protein>
    <recommendedName>
        <fullName evidence="5">ATP-grasp domain-containing protein</fullName>
    </recommendedName>
</protein>
<evidence type="ECO:0000313" key="6">
    <source>
        <dbReference type="EMBL" id="PRW62171.1"/>
    </source>
</evidence>
<evidence type="ECO:0000256" key="4">
    <source>
        <dbReference type="PROSITE-ProRule" id="PRU00409"/>
    </source>
</evidence>
<dbReference type="PANTHER" id="PTHR43585:SF2">
    <property type="entry name" value="ATP-GRASP ENZYME FSQD"/>
    <property type="match status" value="1"/>
</dbReference>
<dbReference type="InterPro" id="IPR040570">
    <property type="entry name" value="LAL_C2"/>
</dbReference>
<evidence type="ECO:0000259" key="5">
    <source>
        <dbReference type="PROSITE" id="PS50975"/>
    </source>
</evidence>
<dbReference type="Gene3D" id="3.30.470.20">
    <property type="entry name" value="ATP-grasp fold, B domain"/>
    <property type="match status" value="1"/>
</dbReference>